<proteinExistence type="predicted"/>
<dbReference type="Proteomes" id="UP001431429">
    <property type="component" value="Unassembled WGS sequence"/>
</dbReference>
<feature type="compositionally biased region" description="Basic and acidic residues" evidence="5">
    <location>
        <begin position="81"/>
        <end position="94"/>
    </location>
</feature>
<dbReference type="Pfam" id="PF07992">
    <property type="entry name" value="Pyr_redox_2"/>
    <property type="match status" value="1"/>
</dbReference>
<dbReference type="Gene3D" id="3.50.50.60">
    <property type="entry name" value="FAD/NAD(P)-binding domain"/>
    <property type="match status" value="1"/>
</dbReference>
<keyword evidence="3" id="KW-0274">FAD</keyword>
<evidence type="ECO:0000256" key="4">
    <source>
        <dbReference type="ARBA" id="ARBA00023002"/>
    </source>
</evidence>
<dbReference type="PANTHER" id="PTHR43557:SF2">
    <property type="entry name" value="RIESKE DOMAIN-CONTAINING PROTEIN-RELATED"/>
    <property type="match status" value="1"/>
</dbReference>
<accession>A0ABT0V0C4</accession>
<evidence type="ECO:0000256" key="2">
    <source>
        <dbReference type="ARBA" id="ARBA00022630"/>
    </source>
</evidence>
<feature type="region of interest" description="Disordered" evidence="5">
    <location>
        <begin position="77"/>
        <end position="101"/>
    </location>
</feature>
<evidence type="ECO:0000313" key="8">
    <source>
        <dbReference type="Proteomes" id="UP001431429"/>
    </source>
</evidence>
<feature type="domain" description="FAD/NAD(P)-binding" evidence="6">
    <location>
        <begin position="2"/>
        <end position="83"/>
    </location>
</feature>
<name>A0ABT0V0C4_9ACTN</name>
<dbReference type="EMBL" id="JAMQAW010000101">
    <property type="protein sequence ID" value="MCM2394169.1"/>
    <property type="molecule type" value="Genomic_DNA"/>
</dbReference>
<organism evidence="7 8">
    <name type="scientific">Streptomyces albipurpureus</name>
    <dbReference type="NCBI Taxonomy" id="2897419"/>
    <lineage>
        <taxon>Bacteria</taxon>
        <taxon>Bacillati</taxon>
        <taxon>Actinomycetota</taxon>
        <taxon>Actinomycetes</taxon>
        <taxon>Kitasatosporales</taxon>
        <taxon>Streptomycetaceae</taxon>
        <taxon>Streptomyces</taxon>
    </lineage>
</organism>
<dbReference type="InterPro" id="IPR050446">
    <property type="entry name" value="FAD-oxidoreductase/Apoptosis"/>
</dbReference>
<dbReference type="InterPro" id="IPR036188">
    <property type="entry name" value="FAD/NAD-bd_sf"/>
</dbReference>
<evidence type="ECO:0000259" key="6">
    <source>
        <dbReference type="Pfam" id="PF07992"/>
    </source>
</evidence>
<evidence type="ECO:0000256" key="1">
    <source>
        <dbReference type="ARBA" id="ARBA00001974"/>
    </source>
</evidence>
<keyword evidence="2" id="KW-0285">Flavoprotein</keyword>
<comment type="cofactor">
    <cofactor evidence="1">
        <name>FAD</name>
        <dbReference type="ChEBI" id="CHEBI:57692"/>
    </cofactor>
</comment>
<comment type="caution">
    <text evidence="7">The sequence shown here is derived from an EMBL/GenBank/DDBJ whole genome shotgun (WGS) entry which is preliminary data.</text>
</comment>
<keyword evidence="8" id="KW-1185">Reference proteome</keyword>
<dbReference type="RefSeq" id="WP_250924452.1">
    <property type="nucleotide sequence ID" value="NZ_JAMQAW010000101.1"/>
</dbReference>
<dbReference type="SUPFAM" id="SSF51905">
    <property type="entry name" value="FAD/NAD(P)-binding domain"/>
    <property type="match status" value="1"/>
</dbReference>
<keyword evidence="4" id="KW-0560">Oxidoreductase</keyword>
<sequence>MRTPADAAGLRRDLAAGGCLVVIGAGFVGTEVASTARGLDLEVTMVDPQPLPMTRSLSADVARAVPDMHEGEGVRCLMGRGARDHGKPGTVDRHPRGRRVA</sequence>
<evidence type="ECO:0000256" key="5">
    <source>
        <dbReference type="SAM" id="MobiDB-lite"/>
    </source>
</evidence>
<protein>
    <submittedName>
        <fullName evidence="7">NAD(P)/FAD-dependent oxidoreductase</fullName>
    </submittedName>
</protein>
<dbReference type="InterPro" id="IPR023753">
    <property type="entry name" value="FAD/NAD-binding_dom"/>
</dbReference>
<gene>
    <name evidence="7" type="ORF">NBG84_38870</name>
</gene>
<evidence type="ECO:0000256" key="3">
    <source>
        <dbReference type="ARBA" id="ARBA00022827"/>
    </source>
</evidence>
<reference evidence="7" key="1">
    <citation type="submission" date="2022-06" db="EMBL/GenBank/DDBJ databases">
        <title>Genome public.</title>
        <authorList>
            <person name="Sun Q."/>
        </authorList>
    </citation>
    <scope>NUCLEOTIDE SEQUENCE</scope>
    <source>
        <strain evidence="7">CWNU-1</strain>
    </source>
</reference>
<dbReference type="PANTHER" id="PTHR43557">
    <property type="entry name" value="APOPTOSIS-INDUCING FACTOR 1"/>
    <property type="match status" value="1"/>
</dbReference>
<evidence type="ECO:0000313" key="7">
    <source>
        <dbReference type="EMBL" id="MCM2394169.1"/>
    </source>
</evidence>